<keyword evidence="3" id="KW-0238">DNA-binding</keyword>
<evidence type="ECO:0000256" key="3">
    <source>
        <dbReference type="ARBA" id="ARBA00023125"/>
    </source>
</evidence>
<dbReference type="GO" id="GO:0000981">
    <property type="term" value="F:DNA-binding transcription factor activity, RNA polymerase II-specific"/>
    <property type="evidence" value="ECO:0007669"/>
    <property type="project" value="TreeGrafter"/>
</dbReference>
<dbReference type="InterPro" id="IPR051089">
    <property type="entry name" value="prtT"/>
</dbReference>
<dbReference type="Proteomes" id="UP000701801">
    <property type="component" value="Unassembled WGS sequence"/>
</dbReference>
<proteinExistence type="predicted"/>
<dbReference type="PANTHER" id="PTHR31845:SF32">
    <property type="entry name" value="MISCELLANEOUS ZN(II)2CYS6 TRANSCRIPTION FACTOR (EUROFUNG)-RELATED"/>
    <property type="match status" value="1"/>
</dbReference>
<comment type="subcellular location">
    <subcellularLocation>
        <location evidence="1">Nucleus</location>
    </subcellularLocation>
</comment>
<reference evidence="8" key="1">
    <citation type="submission" date="2021-07" db="EMBL/GenBank/DDBJ databases">
        <authorList>
            <person name="Durling M."/>
        </authorList>
    </citation>
    <scope>NUCLEOTIDE SEQUENCE</scope>
</reference>
<comment type="caution">
    <text evidence="8">The sequence shown here is derived from an EMBL/GenBank/DDBJ whole genome shotgun (WGS) entry which is preliminary data.</text>
</comment>
<keyword evidence="4" id="KW-0804">Transcription</keyword>
<evidence type="ECO:0000256" key="5">
    <source>
        <dbReference type="ARBA" id="ARBA00023242"/>
    </source>
</evidence>
<keyword evidence="9" id="KW-1185">Reference proteome</keyword>
<dbReference type="GO" id="GO:0005634">
    <property type="term" value="C:nucleus"/>
    <property type="evidence" value="ECO:0007669"/>
    <property type="project" value="UniProtKB-SubCell"/>
</dbReference>
<evidence type="ECO:0000313" key="7">
    <source>
        <dbReference type="EMBL" id="CAG8974073.1"/>
    </source>
</evidence>
<evidence type="ECO:0000256" key="1">
    <source>
        <dbReference type="ARBA" id="ARBA00004123"/>
    </source>
</evidence>
<accession>A0A9N9LUF1</accession>
<name>A0A9N9LUF1_9HELO</name>
<feature type="compositionally biased region" description="Polar residues" evidence="6">
    <location>
        <begin position="213"/>
        <end position="228"/>
    </location>
</feature>
<dbReference type="PANTHER" id="PTHR31845">
    <property type="entry name" value="FINGER DOMAIN PROTEIN, PUTATIVE-RELATED"/>
    <property type="match status" value="1"/>
</dbReference>
<protein>
    <recommendedName>
        <fullName evidence="10">Transcription factor domain-containing protein</fullName>
    </recommendedName>
</protein>
<evidence type="ECO:0000256" key="6">
    <source>
        <dbReference type="SAM" id="MobiDB-lite"/>
    </source>
</evidence>
<dbReference type="OrthoDB" id="5226580at2759"/>
<evidence type="ECO:0008006" key="10">
    <source>
        <dbReference type="Google" id="ProtNLM"/>
    </source>
</evidence>
<evidence type="ECO:0000313" key="9">
    <source>
        <dbReference type="Proteomes" id="UP000701801"/>
    </source>
</evidence>
<dbReference type="AlphaFoldDB" id="A0A9N9LUF1"/>
<dbReference type="GO" id="GO:0000976">
    <property type="term" value="F:transcription cis-regulatory region binding"/>
    <property type="evidence" value="ECO:0007669"/>
    <property type="project" value="TreeGrafter"/>
</dbReference>
<gene>
    <name evidence="7" type="ORF">HYALB_00009575</name>
    <name evidence="8" type="ORF">HYALB_00013912</name>
</gene>
<sequence>MSSSIRPKTSSSYAEASKSPSFTTKTLVLQIWTFNKVKDVALELQNNKDDWLKVIRESMVSAGKECLLDHADDLEVFIRQLEDIFTNLWNLAAPTGPFSFSFSFELPKDIIEQMAKFPSSAFHWLRYIRHIWRPLIHTDELFAVFNAINAVGGFVVDINTKLAKVDEMRKLHTKHRPIYQKCLFSESTLSQLEEKIEILVSLLGAHSEALKPDQSSQSTNPNATPSDLSSRDSNRATLPFEKAQVETGSFEGFNQEMNSGNYILAGTTLLQPPTQRPSQPHRNRSFSVTAQNSCPAQQPPLSNNYDPLFLQPGDEANSVLTNFREKFASHYPYLVFPLHLNSHKLQEQKPWVYKAAILVGSLHPRARQISMSKSLCMDVAEAMILKGERNLDMLQSMLIHNAWSLYFSPISPPMAQSTAVFQLQHALVFDLGLNKPVREGDPSDMLPNPSGFLPKNSVTEAKRTSEERRTLLCAFCSTSVTSLFVRKIENLHHTPYLEYCCKILEDASEFPSDLILVAATRLQCMSESIQRSLLVKNEGPIIPSCMRAELVSYWQSLSDELRSNGAYFETNARSSWLIDILCLPEFLLTTYYSVEVFLYEPIIQSNPPSFVFGNGNAQRLEMLSTCLLAVQKLLDLSIAQKVSKFAALSGPQLSFIGLGLSTLFKLSVVEQPGWDLAQVRQSVKIFDYFDHLIKQFEAVSVTADQLHPEPCKLSFSEGCGRALKRTKGIYGTKMGVVSGANLVPEHEISGIDGGLLSMEFDWIDDAYWQDMMGSMMGDVFLP</sequence>
<dbReference type="EMBL" id="CAJVRM010000090">
    <property type="protein sequence ID" value="CAG8974073.1"/>
    <property type="molecule type" value="Genomic_DNA"/>
</dbReference>
<organism evidence="8 9">
    <name type="scientific">Hymenoscyphus albidus</name>
    <dbReference type="NCBI Taxonomy" id="595503"/>
    <lineage>
        <taxon>Eukaryota</taxon>
        <taxon>Fungi</taxon>
        <taxon>Dikarya</taxon>
        <taxon>Ascomycota</taxon>
        <taxon>Pezizomycotina</taxon>
        <taxon>Leotiomycetes</taxon>
        <taxon>Helotiales</taxon>
        <taxon>Helotiaceae</taxon>
        <taxon>Hymenoscyphus</taxon>
    </lineage>
</organism>
<evidence type="ECO:0000313" key="8">
    <source>
        <dbReference type="EMBL" id="CAG8981409.1"/>
    </source>
</evidence>
<feature type="region of interest" description="Disordered" evidence="6">
    <location>
        <begin position="270"/>
        <end position="298"/>
    </location>
</feature>
<feature type="region of interest" description="Disordered" evidence="6">
    <location>
        <begin position="210"/>
        <end position="233"/>
    </location>
</feature>
<feature type="compositionally biased region" description="Polar residues" evidence="6">
    <location>
        <begin position="285"/>
        <end position="298"/>
    </location>
</feature>
<dbReference type="EMBL" id="CAJVRM010000475">
    <property type="protein sequence ID" value="CAG8981409.1"/>
    <property type="molecule type" value="Genomic_DNA"/>
</dbReference>
<evidence type="ECO:0000256" key="2">
    <source>
        <dbReference type="ARBA" id="ARBA00023015"/>
    </source>
</evidence>
<keyword evidence="5" id="KW-0539">Nucleus</keyword>
<keyword evidence="2" id="KW-0805">Transcription regulation</keyword>
<evidence type="ECO:0000256" key="4">
    <source>
        <dbReference type="ARBA" id="ARBA00023163"/>
    </source>
</evidence>